<feature type="region of interest" description="Disordered" evidence="1">
    <location>
        <begin position="8"/>
        <end position="31"/>
    </location>
</feature>
<organism evidence="2 3">
    <name type="scientific">Paracidobacterium acidisoli</name>
    <dbReference type="NCBI Taxonomy" id="2303751"/>
    <lineage>
        <taxon>Bacteria</taxon>
        <taxon>Pseudomonadati</taxon>
        <taxon>Acidobacteriota</taxon>
        <taxon>Terriglobia</taxon>
        <taxon>Terriglobales</taxon>
        <taxon>Acidobacteriaceae</taxon>
        <taxon>Paracidobacterium</taxon>
    </lineage>
</organism>
<feature type="region of interest" description="Disordered" evidence="1">
    <location>
        <begin position="165"/>
        <end position="227"/>
    </location>
</feature>
<dbReference type="Proteomes" id="UP000264702">
    <property type="component" value="Unassembled WGS sequence"/>
</dbReference>
<feature type="compositionally biased region" description="Gly residues" evidence="1">
    <location>
        <begin position="13"/>
        <end position="31"/>
    </location>
</feature>
<evidence type="ECO:0000313" key="2">
    <source>
        <dbReference type="EMBL" id="RFU18487.1"/>
    </source>
</evidence>
<protein>
    <submittedName>
        <fullName evidence="2">Uncharacterized protein</fullName>
    </submittedName>
</protein>
<dbReference type="AlphaFoldDB" id="A0A372IU69"/>
<evidence type="ECO:0000256" key="1">
    <source>
        <dbReference type="SAM" id="MobiDB-lite"/>
    </source>
</evidence>
<comment type="caution">
    <text evidence="2">The sequence shown here is derived from an EMBL/GenBank/DDBJ whole genome shotgun (WGS) entry which is preliminary data.</text>
</comment>
<accession>A0A372IU69</accession>
<dbReference type="EMBL" id="QVQT01000001">
    <property type="protein sequence ID" value="RFU18487.1"/>
    <property type="molecule type" value="Genomic_DNA"/>
</dbReference>
<reference evidence="2 3" key="1">
    <citation type="submission" date="2018-08" db="EMBL/GenBank/DDBJ databases">
        <title>Acidipila sp. 4G-K13, an acidobacterium isolated from forest soil.</title>
        <authorList>
            <person name="Gao Z.-H."/>
            <person name="Qiu L.-H."/>
        </authorList>
    </citation>
    <scope>NUCLEOTIDE SEQUENCE [LARGE SCALE GENOMIC DNA]</scope>
    <source>
        <strain evidence="2 3">4G-K13</strain>
    </source>
</reference>
<proteinExistence type="predicted"/>
<sequence length="295" mass="30925">MLISVPGAMAQRGAGGSGSHGGGGGHAVGGGFAGHPAGGGFAGRPLNSGGFSTAPRAFLPPGSFSRSFSGSFPVNRSASSWGQPGLTSQRLNAFTTPYFGRSRPASGAAWSRTANGFHNGNGYGDGHARGDHRYRYRSPYRGYGYGGAVGLVPWEVGYPDFMGYGDQEYDDSGSASAEAAPDQNGSAEAPEGYSNQPYEESDARQDYAPPPEYAPQERLSQTSQPAPIAEPTLTVVFRDGHTQEIRNYALTPTTLIVLDEAAAGRQQRISLDQVDLQATEQSARQAGLEFRPPSA</sequence>
<gene>
    <name evidence="2" type="ORF">D0Y96_02730</name>
</gene>
<evidence type="ECO:0000313" key="3">
    <source>
        <dbReference type="Proteomes" id="UP000264702"/>
    </source>
</evidence>
<name>A0A372IU69_9BACT</name>
<keyword evidence="3" id="KW-1185">Reference proteome</keyword>